<dbReference type="RefSeq" id="WP_183584951.1">
    <property type="nucleotide sequence ID" value="NZ_JACHCA010000001.1"/>
</dbReference>
<proteinExistence type="predicted"/>
<feature type="transmembrane region" description="Helical" evidence="1">
    <location>
        <begin position="103"/>
        <end position="123"/>
    </location>
</feature>
<evidence type="ECO:0000313" key="3">
    <source>
        <dbReference type="Proteomes" id="UP000548326"/>
    </source>
</evidence>
<dbReference type="EMBL" id="JACHCA010000001">
    <property type="protein sequence ID" value="MBB6126011.1"/>
    <property type="molecule type" value="Genomic_DNA"/>
</dbReference>
<evidence type="ECO:0000256" key="1">
    <source>
        <dbReference type="SAM" id="Phobius"/>
    </source>
</evidence>
<sequence length="173" mass="19430">MPDKPIHKTTLRRFAQKKLLQYIIPNIFFNTIIAYASFAKLGYTHLFEGEQSLARLTLPMSLFLPFILTLDILKKTILAVEQGALDLAISDDLNKNRLAMQTAIINGVGTLLIVLAMMFTAQLSLPAHYKFNGPVMAYLDGLLAAAYSIIFTYFPIRKLKKYMSKQTKVPVSA</sequence>
<gene>
    <name evidence="2" type="ORF">HDF22_000112</name>
</gene>
<comment type="caution">
    <text evidence="2">The sequence shown here is derived from an EMBL/GenBank/DDBJ whole genome shotgun (WGS) entry which is preliminary data.</text>
</comment>
<feature type="transmembrane region" description="Helical" evidence="1">
    <location>
        <begin position="135"/>
        <end position="156"/>
    </location>
</feature>
<protein>
    <submittedName>
        <fullName evidence="2">Uncharacterized protein</fullName>
    </submittedName>
</protein>
<organism evidence="2 3">
    <name type="scientific">Mucilaginibacter lappiensis</name>
    <dbReference type="NCBI Taxonomy" id="354630"/>
    <lineage>
        <taxon>Bacteria</taxon>
        <taxon>Pseudomonadati</taxon>
        <taxon>Bacteroidota</taxon>
        <taxon>Sphingobacteriia</taxon>
        <taxon>Sphingobacteriales</taxon>
        <taxon>Sphingobacteriaceae</taxon>
        <taxon>Mucilaginibacter</taxon>
    </lineage>
</organism>
<evidence type="ECO:0000313" key="2">
    <source>
        <dbReference type="EMBL" id="MBB6126011.1"/>
    </source>
</evidence>
<feature type="transmembrane region" description="Helical" evidence="1">
    <location>
        <begin position="20"/>
        <end position="41"/>
    </location>
</feature>
<accession>A0A841JD41</accession>
<name>A0A841JD41_9SPHI</name>
<reference evidence="2 3" key="1">
    <citation type="submission" date="2020-08" db="EMBL/GenBank/DDBJ databases">
        <title>Genomic Encyclopedia of Type Strains, Phase IV (KMG-V): Genome sequencing to study the core and pangenomes of soil and plant-associated prokaryotes.</title>
        <authorList>
            <person name="Whitman W."/>
        </authorList>
    </citation>
    <scope>NUCLEOTIDE SEQUENCE [LARGE SCALE GENOMIC DNA]</scope>
    <source>
        <strain evidence="2 3">MP601</strain>
    </source>
</reference>
<keyword evidence="1" id="KW-0472">Membrane</keyword>
<dbReference type="Proteomes" id="UP000548326">
    <property type="component" value="Unassembled WGS sequence"/>
</dbReference>
<keyword evidence="1" id="KW-1133">Transmembrane helix</keyword>
<dbReference type="AlphaFoldDB" id="A0A841JD41"/>
<feature type="transmembrane region" description="Helical" evidence="1">
    <location>
        <begin position="53"/>
        <end position="73"/>
    </location>
</feature>
<keyword evidence="1" id="KW-0812">Transmembrane</keyword>